<keyword evidence="8" id="KW-0472">Membrane</keyword>
<evidence type="ECO:0000256" key="8">
    <source>
        <dbReference type="SAM" id="Phobius"/>
    </source>
</evidence>
<keyword evidence="5" id="KW-0808">Transferase</keyword>
<dbReference type="InterPro" id="IPR005467">
    <property type="entry name" value="His_kinase_dom"/>
</dbReference>
<dbReference type="PROSITE" id="PS50109">
    <property type="entry name" value="HIS_KIN"/>
    <property type="match status" value="1"/>
</dbReference>
<evidence type="ECO:0000256" key="2">
    <source>
        <dbReference type="ARBA" id="ARBA00004370"/>
    </source>
</evidence>
<keyword evidence="4" id="KW-0597">Phosphoprotein</keyword>
<dbReference type="Gene3D" id="1.10.287.130">
    <property type="match status" value="1"/>
</dbReference>
<feature type="domain" description="Histidine kinase" evidence="9">
    <location>
        <begin position="119"/>
        <end position="338"/>
    </location>
</feature>
<evidence type="ECO:0000313" key="12">
    <source>
        <dbReference type="Proteomes" id="UP000461595"/>
    </source>
</evidence>
<dbReference type="Proteomes" id="UP000461595">
    <property type="component" value="Unassembled WGS sequence"/>
</dbReference>
<dbReference type="EMBL" id="WSRS01000015">
    <property type="protein sequence ID" value="MVX58585.1"/>
    <property type="molecule type" value="Genomic_DNA"/>
</dbReference>
<name>A0A7X3KBH7_9STRE</name>
<dbReference type="PANTHER" id="PTHR45453:SF1">
    <property type="entry name" value="PHOSPHATE REGULON SENSOR PROTEIN PHOR"/>
    <property type="match status" value="1"/>
</dbReference>
<dbReference type="InterPro" id="IPR003661">
    <property type="entry name" value="HisK_dim/P_dom"/>
</dbReference>
<dbReference type="OrthoDB" id="335833at2"/>
<dbReference type="InterPro" id="IPR036097">
    <property type="entry name" value="HisK_dim/P_sf"/>
</dbReference>
<dbReference type="RefSeq" id="WP_160332404.1">
    <property type="nucleotide sequence ID" value="NZ_WSRS01000015.1"/>
</dbReference>
<reference evidence="11 12" key="1">
    <citation type="submission" date="2019-12" db="EMBL/GenBank/DDBJ databases">
        <title>Microbes associate with the intestines of laboratory mice.</title>
        <authorList>
            <person name="Navarre W."/>
            <person name="Wong E."/>
        </authorList>
    </citation>
    <scope>NUCLEOTIDE SEQUENCE [LARGE SCALE GENOMIC DNA]</scope>
    <source>
        <strain evidence="11 12">NM51_B2-22</strain>
    </source>
</reference>
<evidence type="ECO:0000259" key="9">
    <source>
        <dbReference type="PROSITE" id="PS50109"/>
    </source>
</evidence>
<evidence type="ECO:0000256" key="3">
    <source>
        <dbReference type="ARBA" id="ARBA00012438"/>
    </source>
</evidence>
<dbReference type="Pfam" id="PF00672">
    <property type="entry name" value="HAMP"/>
    <property type="match status" value="1"/>
</dbReference>
<keyword evidence="6" id="KW-0418">Kinase</keyword>
<dbReference type="GO" id="GO:0005886">
    <property type="term" value="C:plasma membrane"/>
    <property type="evidence" value="ECO:0007669"/>
    <property type="project" value="TreeGrafter"/>
</dbReference>
<comment type="caution">
    <text evidence="11">The sequence shown here is derived from an EMBL/GenBank/DDBJ whole genome shotgun (WGS) entry which is preliminary data.</text>
</comment>
<dbReference type="SMART" id="SM00304">
    <property type="entry name" value="HAMP"/>
    <property type="match status" value="1"/>
</dbReference>
<dbReference type="CDD" id="cd00075">
    <property type="entry name" value="HATPase"/>
    <property type="match status" value="1"/>
</dbReference>
<dbReference type="InterPro" id="IPR003660">
    <property type="entry name" value="HAMP_dom"/>
</dbReference>
<protein>
    <recommendedName>
        <fullName evidence="3">histidine kinase</fullName>
        <ecNumber evidence="3">2.7.13.3</ecNumber>
    </recommendedName>
</protein>
<keyword evidence="7" id="KW-0902">Two-component regulatory system</keyword>
<dbReference type="AlphaFoldDB" id="A0A7X3KBH7"/>
<feature type="transmembrane region" description="Helical" evidence="8">
    <location>
        <begin position="7"/>
        <end position="30"/>
    </location>
</feature>
<dbReference type="Gene3D" id="3.30.565.10">
    <property type="entry name" value="Histidine kinase-like ATPase, C-terminal domain"/>
    <property type="match status" value="1"/>
</dbReference>
<comment type="subcellular location">
    <subcellularLocation>
        <location evidence="2">Membrane</location>
    </subcellularLocation>
</comment>
<gene>
    <name evidence="11" type="ORF">E5983_02825</name>
</gene>
<evidence type="ECO:0000256" key="7">
    <source>
        <dbReference type="ARBA" id="ARBA00023012"/>
    </source>
</evidence>
<dbReference type="InterPro" id="IPR004358">
    <property type="entry name" value="Sig_transdc_His_kin-like_C"/>
</dbReference>
<dbReference type="GO" id="GO:0004721">
    <property type="term" value="F:phosphoprotein phosphatase activity"/>
    <property type="evidence" value="ECO:0007669"/>
    <property type="project" value="TreeGrafter"/>
</dbReference>
<dbReference type="GO" id="GO:0016036">
    <property type="term" value="P:cellular response to phosphate starvation"/>
    <property type="evidence" value="ECO:0007669"/>
    <property type="project" value="TreeGrafter"/>
</dbReference>
<proteinExistence type="predicted"/>
<dbReference type="PROSITE" id="PS50885">
    <property type="entry name" value="HAMP"/>
    <property type="match status" value="1"/>
</dbReference>
<evidence type="ECO:0000259" key="10">
    <source>
        <dbReference type="PROSITE" id="PS50885"/>
    </source>
</evidence>
<keyword evidence="8" id="KW-1133">Transmembrane helix</keyword>
<accession>A0A7X3KBH7</accession>
<dbReference type="PRINTS" id="PR00344">
    <property type="entry name" value="BCTRLSENSOR"/>
</dbReference>
<dbReference type="Gene3D" id="6.10.340.10">
    <property type="match status" value="1"/>
</dbReference>
<dbReference type="CDD" id="cd00082">
    <property type="entry name" value="HisKA"/>
    <property type="match status" value="1"/>
</dbReference>
<dbReference type="CDD" id="cd06225">
    <property type="entry name" value="HAMP"/>
    <property type="match status" value="1"/>
</dbReference>
<comment type="catalytic activity">
    <reaction evidence="1">
        <text>ATP + protein L-histidine = ADP + protein N-phospho-L-histidine.</text>
        <dbReference type="EC" id="2.7.13.3"/>
    </reaction>
</comment>
<dbReference type="SUPFAM" id="SSF47384">
    <property type="entry name" value="Homodimeric domain of signal transducing histidine kinase"/>
    <property type="match status" value="1"/>
</dbReference>
<dbReference type="InterPro" id="IPR036890">
    <property type="entry name" value="HATPase_C_sf"/>
</dbReference>
<dbReference type="InterPro" id="IPR003594">
    <property type="entry name" value="HATPase_dom"/>
</dbReference>
<evidence type="ECO:0000256" key="4">
    <source>
        <dbReference type="ARBA" id="ARBA00022553"/>
    </source>
</evidence>
<dbReference type="EC" id="2.7.13.3" evidence="3"/>
<dbReference type="PANTHER" id="PTHR45453">
    <property type="entry name" value="PHOSPHATE REGULON SENSOR PROTEIN PHOR"/>
    <property type="match status" value="1"/>
</dbReference>
<evidence type="ECO:0000256" key="5">
    <source>
        <dbReference type="ARBA" id="ARBA00022679"/>
    </source>
</evidence>
<evidence type="ECO:0000256" key="6">
    <source>
        <dbReference type="ARBA" id="ARBA00022777"/>
    </source>
</evidence>
<dbReference type="SUPFAM" id="SSF55874">
    <property type="entry name" value="ATPase domain of HSP90 chaperone/DNA topoisomerase II/histidine kinase"/>
    <property type="match status" value="1"/>
</dbReference>
<dbReference type="InterPro" id="IPR050351">
    <property type="entry name" value="BphY/WalK/GraS-like"/>
</dbReference>
<dbReference type="Pfam" id="PF02518">
    <property type="entry name" value="HATPase_c"/>
    <property type="match status" value="1"/>
</dbReference>
<feature type="transmembrane region" description="Helical" evidence="8">
    <location>
        <begin position="36"/>
        <end position="57"/>
    </location>
</feature>
<dbReference type="SMART" id="SM00387">
    <property type="entry name" value="HATPase_c"/>
    <property type="match status" value="1"/>
</dbReference>
<keyword evidence="8" id="KW-0812">Transmembrane</keyword>
<dbReference type="GO" id="GO:0000155">
    <property type="term" value="F:phosphorelay sensor kinase activity"/>
    <property type="evidence" value="ECO:0007669"/>
    <property type="project" value="InterPro"/>
</dbReference>
<organism evidence="11 12">
    <name type="scientific">Streptococcus danieliae</name>
    <dbReference type="NCBI Taxonomy" id="747656"/>
    <lineage>
        <taxon>Bacteria</taxon>
        <taxon>Bacillati</taxon>
        <taxon>Bacillota</taxon>
        <taxon>Bacilli</taxon>
        <taxon>Lactobacillales</taxon>
        <taxon>Streptococcaceae</taxon>
        <taxon>Streptococcus</taxon>
    </lineage>
</organism>
<dbReference type="SMART" id="SM00388">
    <property type="entry name" value="HisKA"/>
    <property type="match status" value="1"/>
</dbReference>
<sequence>MRLKMYLLIGPLITLIITLLGVFTGISYMLIDQKEIGFIMGIVALASLLGLIPSLLISQKVLSSLQLLIEKMQTLSTGHFQKEVNITAPLEFQQLGDSFNTMAQDLQESEQEKAVMIAQLAHDIKTPITSIQASIEGIFDGIIQEDEILHYLQTMLQQTKRLNHLVEKLDDLSFEVEAFQHQPRQAETVYLDKLILDVLAEHRLQIEQESRDVRIQVTPESASIQSHPQKLYRILDNLIQNALKYSPPGSPLTIEGEATLDHLTIAITDQGAGIPTEEIPHIFKRFYRLENSRNPHTGGHGLGLYIAQELAQQLGGNILVNSQEGQGSTFRLHIQFQPDTSF</sequence>
<dbReference type="Pfam" id="PF00512">
    <property type="entry name" value="HisKA"/>
    <property type="match status" value="1"/>
</dbReference>
<dbReference type="FunFam" id="3.30.565.10:FF:000006">
    <property type="entry name" value="Sensor histidine kinase WalK"/>
    <property type="match status" value="1"/>
</dbReference>
<feature type="domain" description="HAMP" evidence="10">
    <location>
        <begin position="59"/>
        <end position="111"/>
    </location>
</feature>
<evidence type="ECO:0000313" key="11">
    <source>
        <dbReference type="EMBL" id="MVX58585.1"/>
    </source>
</evidence>
<evidence type="ECO:0000256" key="1">
    <source>
        <dbReference type="ARBA" id="ARBA00000085"/>
    </source>
</evidence>